<dbReference type="InterPro" id="IPR036388">
    <property type="entry name" value="WH-like_DNA-bd_sf"/>
</dbReference>
<dbReference type="Pfam" id="PF07729">
    <property type="entry name" value="FCD"/>
    <property type="match status" value="1"/>
</dbReference>
<dbReference type="Gene3D" id="1.10.10.10">
    <property type="entry name" value="Winged helix-like DNA-binding domain superfamily/Winged helix DNA-binding domain"/>
    <property type="match status" value="1"/>
</dbReference>
<dbReference type="SUPFAM" id="SSF46785">
    <property type="entry name" value="Winged helix' DNA-binding domain"/>
    <property type="match status" value="1"/>
</dbReference>
<sequence length="237" mass="26897">MAKTSSSASSSGSADSPRTKRDRIVAELRRMIAEGELARGSRIRQDVIAARFKTSITPVREALRLLEAEGMLVSEPHRGVRVADADYERVKTVYLLRRLVEPYAMRRAARRLSPKDLDLAQRLVDDMERVAAEGDRATLNEKNRRFHFLFYERTGNEGLTEEVALLWQQFPWDVLQVLTHRAEEVSQEHRAILKAAQDGDPDALARATEEHLASSFLALARHLTGYEVTDPFEIDND</sequence>
<keyword evidence="2" id="KW-0238">DNA-binding</keyword>
<evidence type="ECO:0000313" key="6">
    <source>
        <dbReference type="EMBL" id="GAA4197347.1"/>
    </source>
</evidence>
<dbReference type="Proteomes" id="UP001501251">
    <property type="component" value="Unassembled WGS sequence"/>
</dbReference>
<dbReference type="PANTHER" id="PTHR43537">
    <property type="entry name" value="TRANSCRIPTIONAL REGULATOR, GNTR FAMILY"/>
    <property type="match status" value="1"/>
</dbReference>
<dbReference type="InterPro" id="IPR000524">
    <property type="entry name" value="Tscrpt_reg_HTH_GntR"/>
</dbReference>
<dbReference type="RefSeq" id="WP_344920072.1">
    <property type="nucleotide sequence ID" value="NZ_BAABAQ010000008.1"/>
</dbReference>
<reference evidence="7" key="1">
    <citation type="journal article" date="2019" name="Int. J. Syst. Evol. Microbiol.">
        <title>The Global Catalogue of Microorganisms (GCM) 10K type strain sequencing project: providing services to taxonomists for standard genome sequencing and annotation.</title>
        <authorList>
            <consortium name="The Broad Institute Genomics Platform"/>
            <consortium name="The Broad Institute Genome Sequencing Center for Infectious Disease"/>
            <person name="Wu L."/>
            <person name="Ma J."/>
        </authorList>
    </citation>
    <scope>NUCLEOTIDE SEQUENCE [LARGE SCALE GENOMIC DNA]</scope>
    <source>
        <strain evidence="7">JCM 17388</strain>
    </source>
</reference>
<dbReference type="InterPro" id="IPR036390">
    <property type="entry name" value="WH_DNA-bd_sf"/>
</dbReference>
<evidence type="ECO:0000256" key="2">
    <source>
        <dbReference type="ARBA" id="ARBA00023125"/>
    </source>
</evidence>
<accession>A0ABP8B3P7</accession>
<dbReference type="InterPro" id="IPR011711">
    <property type="entry name" value="GntR_C"/>
</dbReference>
<evidence type="ECO:0000313" key="7">
    <source>
        <dbReference type="Proteomes" id="UP001501251"/>
    </source>
</evidence>
<feature type="compositionally biased region" description="Low complexity" evidence="4">
    <location>
        <begin position="1"/>
        <end position="16"/>
    </location>
</feature>
<feature type="domain" description="HTH gntR-type" evidence="5">
    <location>
        <begin position="18"/>
        <end position="85"/>
    </location>
</feature>
<evidence type="ECO:0000259" key="5">
    <source>
        <dbReference type="PROSITE" id="PS50949"/>
    </source>
</evidence>
<dbReference type="Gene3D" id="1.20.120.530">
    <property type="entry name" value="GntR ligand-binding domain-like"/>
    <property type="match status" value="1"/>
</dbReference>
<dbReference type="SUPFAM" id="SSF48008">
    <property type="entry name" value="GntR ligand-binding domain-like"/>
    <property type="match status" value="1"/>
</dbReference>
<keyword evidence="1" id="KW-0805">Transcription regulation</keyword>
<comment type="caution">
    <text evidence="6">The sequence shown here is derived from an EMBL/GenBank/DDBJ whole genome shotgun (WGS) entry which is preliminary data.</text>
</comment>
<organism evidence="6 7">
    <name type="scientific">Streptosporangium oxazolinicum</name>
    <dbReference type="NCBI Taxonomy" id="909287"/>
    <lineage>
        <taxon>Bacteria</taxon>
        <taxon>Bacillati</taxon>
        <taxon>Actinomycetota</taxon>
        <taxon>Actinomycetes</taxon>
        <taxon>Streptosporangiales</taxon>
        <taxon>Streptosporangiaceae</taxon>
        <taxon>Streptosporangium</taxon>
    </lineage>
</organism>
<evidence type="ECO:0000256" key="4">
    <source>
        <dbReference type="SAM" id="MobiDB-lite"/>
    </source>
</evidence>
<proteinExistence type="predicted"/>
<dbReference type="InterPro" id="IPR008920">
    <property type="entry name" value="TF_FadR/GntR_C"/>
</dbReference>
<dbReference type="Pfam" id="PF00392">
    <property type="entry name" value="GntR"/>
    <property type="match status" value="1"/>
</dbReference>
<name>A0ABP8B3P7_9ACTN</name>
<evidence type="ECO:0000256" key="3">
    <source>
        <dbReference type="ARBA" id="ARBA00023163"/>
    </source>
</evidence>
<feature type="region of interest" description="Disordered" evidence="4">
    <location>
        <begin position="1"/>
        <end position="20"/>
    </location>
</feature>
<dbReference type="EMBL" id="BAABAQ010000008">
    <property type="protein sequence ID" value="GAA4197347.1"/>
    <property type="molecule type" value="Genomic_DNA"/>
</dbReference>
<dbReference type="PROSITE" id="PS50949">
    <property type="entry name" value="HTH_GNTR"/>
    <property type="match status" value="1"/>
</dbReference>
<dbReference type="SMART" id="SM00895">
    <property type="entry name" value="FCD"/>
    <property type="match status" value="1"/>
</dbReference>
<protein>
    <submittedName>
        <fullName evidence="6">GntR family transcriptional regulator</fullName>
    </submittedName>
</protein>
<keyword evidence="3" id="KW-0804">Transcription</keyword>
<dbReference type="SMART" id="SM00345">
    <property type="entry name" value="HTH_GNTR"/>
    <property type="match status" value="1"/>
</dbReference>
<gene>
    <name evidence="6" type="ORF">GCM10022252_46130</name>
</gene>
<dbReference type="PANTHER" id="PTHR43537:SF5">
    <property type="entry name" value="UXU OPERON TRANSCRIPTIONAL REGULATOR"/>
    <property type="match status" value="1"/>
</dbReference>
<evidence type="ECO:0000256" key="1">
    <source>
        <dbReference type="ARBA" id="ARBA00023015"/>
    </source>
</evidence>
<dbReference type="CDD" id="cd07377">
    <property type="entry name" value="WHTH_GntR"/>
    <property type="match status" value="1"/>
</dbReference>
<keyword evidence="7" id="KW-1185">Reference proteome</keyword>